<dbReference type="InterPro" id="IPR000537">
    <property type="entry name" value="UbiA_prenyltransferase"/>
</dbReference>
<proteinExistence type="inferred from homology"/>
<reference evidence="10" key="2">
    <citation type="submission" date="2021-09" db="EMBL/GenBank/DDBJ databases">
        <authorList>
            <person name="Gilroy R."/>
        </authorList>
    </citation>
    <scope>NUCLEOTIDE SEQUENCE</scope>
    <source>
        <strain evidence="10">ChiGjej2B2-19336</strain>
    </source>
</reference>
<dbReference type="CDD" id="cd13962">
    <property type="entry name" value="PT_UbiA_UBIAD1"/>
    <property type="match status" value="1"/>
</dbReference>
<keyword evidence="7 8" id="KW-0472">Membrane</keyword>
<evidence type="ECO:0000256" key="6">
    <source>
        <dbReference type="ARBA" id="ARBA00022989"/>
    </source>
</evidence>
<dbReference type="AlphaFoldDB" id="A0A921DS30"/>
<dbReference type="PANTHER" id="PTHR13929:SF0">
    <property type="entry name" value="UBIA PRENYLTRANSFERASE DOMAIN-CONTAINING PROTEIN 1"/>
    <property type="match status" value="1"/>
</dbReference>
<dbReference type="PIRSF" id="PIRSF005355">
    <property type="entry name" value="UBIAD1"/>
    <property type="match status" value="1"/>
</dbReference>
<protein>
    <recommendedName>
        <fullName evidence="8 9">1,4-dihydroxy-2-naphthoate octaprenyltransferase</fullName>
        <shortName evidence="8">DHNA-octaprenyltransferase</shortName>
        <ecNumber evidence="8 9">2.5.1.74</ecNumber>
    </recommendedName>
</protein>
<dbReference type="EC" id="2.5.1.74" evidence="8 9"/>
<evidence type="ECO:0000256" key="5">
    <source>
        <dbReference type="ARBA" id="ARBA00022692"/>
    </source>
</evidence>
<sequence length="302" mass="32784">MEAEVRRDSFYAWVLAARPKTLAAALSPVIVGCSLAAWAGVFRPVPALLCMLFAVLMQIASNFINDVSDFEQGNDREDRLGPRRACAQGWISPEKMKTGIIIDLALALCAGIPLAWYGGWSMLGVALICLVSAYLYSAGPYPLAAHGWGDVMVVVFFGLVAVGFTYYVQAGAWAPQATLAGLAVGVCINLLLTINNFRDRDQDRLSGKKTFIARFGAEFGLRYYLAQGGFACAFALCLLPHGLFWAGILPLLFLFPHYRVWSMIAAIHEGRALNRCLGLTSRNILVFSVLLAAGILLDAVLK</sequence>
<dbReference type="PROSITE" id="PS51257">
    <property type="entry name" value="PROKAR_LIPOPROTEIN"/>
    <property type="match status" value="1"/>
</dbReference>
<keyword evidence="4 8" id="KW-0808">Transferase</keyword>
<dbReference type="RefSeq" id="WP_304122774.1">
    <property type="nucleotide sequence ID" value="NZ_DYZA01000176.1"/>
</dbReference>
<feature type="transmembrane region" description="Helical" evidence="8">
    <location>
        <begin position="282"/>
        <end position="301"/>
    </location>
</feature>
<comment type="caution">
    <text evidence="10">The sequence shown here is derived from an EMBL/GenBank/DDBJ whole genome shotgun (WGS) entry which is preliminary data.</text>
</comment>
<dbReference type="InterPro" id="IPR004657">
    <property type="entry name" value="MenA"/>
</dbReference>
<dbReference type="InterPro" id="IPR026046">
    <property type="entry name" value="UBIAD1"/>
</dbReference>
<evidence type="ECO:0000256" key="3">
    <source>
        <dbReference type="ARBA" id="ARBA00022475"/>
    </source>
</evidence>
<dbReference type="GO" id="GO:0009234">
    <property type="term" value="P:menaquinone biosynthetic process"/>
    <property type="evidence" value="ECO:0007669"/>
    <property type="project" value="UniProtKB-UniRule"/>
</dbReference>
<dbReference type="PANTHER" id="PTHR13929">
    <property type="entry name" value="1,4-DIHYDROXY-2-NAPHTHOATE OCTAPRENYLTRANSFERASE"/>
    <property type="match status" value="1"/>
</dbReference>
<evidence type="ECO:0000256" key="7">
    <source>
        <dbReference type="ARBA" id="ARBA00023136"/>
    </source>
</evidence>
<feature type="transmembrane region" description="Helical" evidence="8">
    <location>
        <begin position="122"/>
        <end position="139"/>
    </location>
</feature>
<dbReference type="Gene3D" id="1.10.357.140">
    <property type="entry name" value="UbiA prenyltransferase"/>
    <property type="match status" value="1"/>
</dbReference>
<dbReference type="InterPro" id="IPR044878">
    <property type="entry name" value="UbiA_sf"/>
</dbReference>
<evidence type="ECO:0000313" key="11">
    <source>
        <dbReference type="Proteomes" id="UP000698963"/>
    </source>
</evidence>
<comment type="catalytic activity">
    <reaction evidence="8">
        <text>an all-trans-polyprenyl diphosphate + 1,4-dihydroxy-2-naphthoate + H(+) = a 2-demethylmenaquinol + CO2 + diphosphate</text>
        <dbReference type="Rhea" id="RHEA:26478"/>
        <dbReference type="Rhea" id="RHEA-COMP:9563"/>
        <dbReference type="Rhea" id="RHEA-COMP:9564"/>
        <dbReference type="ChEBI" id="CHEBI:11173"/>
        <dbReference type="ChEBI" id="CHEBI:15378"/>
        <dbReference type="ChEBI" id="CHEBI:16526"/>
        <dbReference type="ChEBI" id="CHEBI:33019"/>
        <dbReference type="ChEBI" id="CHEBI:55437"/>
        <dbReference type="ChEBI" id="CHEBI:58914"/>
        <dbReference type="EC" id="2.5.1.74"/>
    </reaction>
</comment>
<comment type="similarity">
    <text evidence="8">Belongs to the MenA family. Type 1 subfamily.</text>
</comment>
<comment type="subcellular location">
    <subcellularLocation>
        <location evidence="8">Cell membrane</location>
        <topology evidence="8">Multi-pass membrane protein</topology>
    </subcellularLocation>
    <subcellularLocation>
        <location evidence="1">Membrane</location>
        <topology evidence="1">Multi-pass membrane protein</topology>
    </subcellularLocation>
</comment>
<feature type="transmembrane region" description="Helical" evidence="8">
    <location>
        <begin position="151"/>
        <end position="168"/>
    </location>
</feature>
<reference evidence="10" key="1">
    <citation type="journal article" date="2021" name="PeerJ">
        <title>Extensive microbial diversity within the chicken gut microbiome revealed by metagenomics and culture.</title>
        <authorList>
            <person name="Gilroy R."/>
            <person name="Ravi A."/>
            <person name="Getino M."/>
            <person name="Pursley I."/>
            <person name="Horton D.L."/>
            <person name="Alikhan N.F."/>
            <person name="Baker D."/>
            <person name="Gharbi K."/>
            <person name="Hall N."/>
            <person name="Watson M."/>
            <person name="Adriaenssens E.M."/>
            <person name="Foster-Nyarko E."/>
            <person name="Jarju S."/>
            <person name="Secka A."/>
            <person name="Antonio M."/>
            <person name="Oren A."/>
            <person name="Chaudhuri R.R."/>
            <person name="La Ragione R."/>
            <person name="Hildebrand F."/>
            <person name="Pallen M.J."/>
        </authorList>
    </citation>
    <scope>NUCLEOTIDE SEQUENCE</scope>
    <source>
        <strain evidence="10">ChiGjej2B2-19336</strain>
    </source>
</reference>
<keyword evidence="5 8" id="KW-0812">Transmembrane</keyword>
<dbReference type="GO" id="GO:0005886">
    <property type="term" value="C:plasma membrane"/>
    <property type="evidence" value="ECO:0007669"/>
    <property type="project" value="UniProtKB-SubCell"/>
</dbReference>
<accession>A0A921DS30</accession>
<organism evidence="10 11">
    <name type="scientific">Mailhella massiliensis</name>
    <dbReference type="NCBI Taxonomy" id="1903261"/>
    <lineage>
        <taxon>Bacteria</taxon>
        <taxon>Pseudomonadati</taxon>
        <taxon>Thermodesulfobacteriota</taxon>
        <taxon>Desulfovibrionia</taxon>
        <taxon>Desulfovibrionales</taxon>
        <taxon>Desulfovibrionaceae</taxon>
        <taxon>Mailhella</taxon>
    </lineage>
</organism>
<comment type="function">
    <text evidence="8">Conversion of 1,4-dihydroxy-2-naphthoate (DHNA) to demethylmenaquinone (DMK).</text>
</comment>
<name>A0A921DS30_9BACT</name>
<evidence type="ECO:0000256" key="9">
    <source>
        <dbReference type="NCBIfam" id="TIGR00751"/>
    </source>
</evidence>
<gene>
    <name evidence="8 10" type="primary">menA</name>
    <name evidence="10" type="ORF">K8W16_08805</name>
</gene>
<keyword evidence="3 8" id="KW-1003">Cell membrane</keyword>
<evidence type="ECO:0000313" key="10">
    <source>
        <dbReference type="EMBL" id="HJD97728.1"/>
    </source>
</evidence>
<feature type="transmembrane region" description="Helical" evidence="8">
    <location>
        <begin position="21"/>
        <end position="39"/>
    </location>
</feature>
<dbReference type="NCBIfam" id="TIGR00751">
    <property type="entry name" value="menA"/>
    <property type="match status" value="1"/>
</dbReference>
<comment type="pathway">
    <text evidence="8">Quinol/quinone metabolism; menaquinone biosynthesis; menaquinol from 1,4-dihydroxy-2-naphthoate: step 1/2.</text>
</comment>
<dbReference type="HAMAP" id="MF_01937">
    <property type="entry name" value="MenA_1"/>
    <property type="match status" value="1"/>
</dbReference>
<dbReference type="GO" id="GO:0042371">
    <property type="term" value="P:vitamin K biosynthetic process"/>
    <property type="evidence" value="ECO:0007669"/>
    <property type="project" value="TreeGrafter"/>
</dbReference>
<feature type="transmembrane region" description="Helical" evidence="8">
    <location>
        <begin position="242"/>
        <end position="261"/>
    </location>
</feature>
<dbReference type="GO" id="GO:0046428">
    <property type="term" value="F:1,4-dihydroxy-2-naphthoate polyprenyltransferase activity"/>
    <property type="evidence" value="ECO:0007669"/>
    <property type="project" value="UniProtKB-UniRule"/>
</dbReference>
<evidence type="ECO:0000256" key="4">
    <source>
        <dbReference type="ARBA" id="ARBA00022679"/>
    </source>
</evidence>
<dbReference type="EMBL" id="DYZA01000176">
    <property type="protein sequence ID" value="HJD97728.1"/>
    <property type="molecule type" value="Genomic_DNA"/>
</dbReference>
<dbReference type="Proteomes" id="UP000698963">
    <property type="component" value="Unassembled WGS sequence"/>
</dbReference>
<feature type="transmembrane region" description="Helical" evidence="8">
    <location>
        <begin position="174"/>
        <end position="194"/>
    </location>
</feature>
<keyword evidence="2 8" id="KW-0474">Menaquinone biosynthesis</keyword>
<keyword evidence="6 8" id="KW-1133">Transmembrane helix</keyword>
<dbReference type="Pfam" id="PF01040">
    <property type="entry name" value="UbiA"/>
    <property type="match status" value="1"/>
</dbReference>
<evidence type="ECO:0000256" key="2">
    <source>
        <dbReference type="ARBA" id="ARBA00022428"/>
    </source>
</evidence>
<evidence type="ECO:0000256" key="1">
    <source>
        <dbReference type="ARBA" id="ARBA00004141"/>
    </source>
</evidence>
<evidence type="ECO:0000256" key="8">
    <source>
        <dbReference type="HAMAP-Rule" id="MF_01937"/>
    </source>
</evidence>